<feature type="signal peptide" evidence="1">
    <location>
        <begin position="1"/>
        <end position="22"/>
    </location>
</feature>
<dbReference type="InterPro" id="IPR018759">
    <property type="entry name" value="BBP2_2"/>
</dbReference>
<sequence>MHPLTSLVCAGLLLSPSLSVRAEVTPVSHQGPLGLEIQTDVENRYGHDSNLLWQRDSSQAIGSDFIGITPEFRMVGERGLDRYQFSYLGDYRRYDSSHADDYADHQFQFDGSWRFSLRNAFKLMYQYRLGHEARGEGLTEGFMLRGDTSPCPSDADEKEGRALCGDGTFGRFQINEPLRFKRSEVGGRYSYGAPDARGKLELALSHKDLGYLDKHLYQHDFERYMAEQEWQENTAIVELFDQVSHVSRFRYTLQTNLRRYPANPRKDSDEFFLITGVMSQLTGKTRIDANIGGIYKRFVNDPQAESFKGLNWDLRLEWQPLAYSKLALLSSRTVRDPGGDGGYVSSQLYGAEWQHHWSPGVATTLSYHDIRDDYHQSVVCGNDNRHRQDDIHRWGMGISYDIRPSVNLGLHYQQADSGSSFAGQPIDIGGKCYGRALGYDKQQLSLSLKVAI</sequence>
<evidence type="ECO:0000313" key="2">
    <source>
        <dbReference type="EMBL" id="RKJ86368.1"/>
    </source>
</evidence>
<feature type="chain" id="PRO_5017351780" evidence="1">
    <location>
        <begin position="23"/>
        <end position="452"/>
    </location>
</feature>
<name>A0A3A9ICS9_AERVE</name>
<comment type="caution">
    <text evidence="2">The sequence shown here is derived from an EMBL/GenBank/DDBJ whole genome shotgun (WGS) entry which is preliminary data.</text>
</comment>
<gene>
    <name evidence="2" type="ORF">D6R50_19070</name>
</gene>
<dbReference type="AlphaFoldDB" id="A0A3A9ICS9"/>
<keyword evidence="1" id="KW-0732">Signal</keyword>
<dbReference type="Proteomes" id="UP000281725">
    <property type="component" value="Unassembled WGS sequence"/>
</dbReference>
<evidence type="ECO:0000256" key="1">
    <source>
        <dbReference type="SAM" id="SignalP"/>
    </source>
</evidence>
<protein>
    <submittedName>
        <fullName evidence="2">Capsular biosynthesis protein</fullName>
    </submittedName>
</protein>
<dbReference type="EMBL" id="RAWX01000004">
    <property type="protein sequence ID" value="RKJ86368.1"/>
    <property type="molecule type" value="Genomic_DNA"/>
</dbReference>
<reference evidence="2 3" key="1">
    <citation type="submission" date="2018-09" db="EMBL/GenBank/DDBJ databases">
        <title>Genome sequencing of Aeromonas veronii MS-17-88.</title>
        <authorList>
            <person name="Tekedar H.C."/>
            <person name="Arick M.A."/>
            <person name="Hsu C.-Y."/>
            <person name="Thrash A."/>
            <person name="Karsi A."/>
            <person name="Lawrence M.L."/>
            <person name="Abdelhamed H."/>
        </authorList>
    </citation>
    <scope>NUCLEOTIDE SEQUENCE [LARGE SCALE GENOMIC DNA]</scope>
    <source>
        <strain evidence="2 3">MS 17-88</strain>
    </source>
</reference>
<organism evidence="2 3">
    <name type="scientific">Aeromonas veronii</name>
    <dbReference type="NCBI Taxonomy" id="654"/>
    <lineage>
        <taxon>Bacteria</taxon>
        <taxon>Pseudomonadati</taxon>
        <taxon>Pseudomonadota</taxon>
        <taxon>Gammaproteobacteria</taxon>
        <taxon>Aeromonadales</taxon>
        <taxon>Aeromonadaceae</taxon>
        <taxon>Aeromonas</taxon>
    </lineage>
</organism>
<accession>A0A3A9ICS9</accession>
<proteinExistence type="predicted"/>
<dbReference type="RefSeq" id="WP_120415962.1">
    <property type="nucleotide sequence ID" value="NZ_JAIEYJ010000012.1"/>
</dbReference>
<dbReference type="Pfam" id="PF10082">
    <property type="entry name" value="BBP2_2"/>
    <property type="match status" value="1"/>
</dbReference>
<evidence type="ECO:0000313" key="3">
    <source>
        <dbReference type="Proteomes" id="UP000281725"/>
    </source>
</evidence>